<dbReference type="Proteomes" id="UP000054526">
    <property type="component" value="Unassembled WGS sequence"/>
</dbReference>
<proteinExistence type="predicted"/>
<evidence type="ECO:0000313" key="2">
    <source>
        <dbReference type="Proteomes" id="UP000054526"/>
    </source>
</evidence>
<comment type="caution">
    <text evidence="1">The sequence shown here is derived from an EMBL/GenBank/DDBJ whole genome shotgun (WGS) entry which is preliminary data.</text>
</comment>
<organism evidence="1 2">
    <name type="scientific">Cohnella kolymensis</name>
    <dbReference type="NCBI Taxonomy" id="1590652"/>
    <lineage>
        <taxon>Bacteria</taxon>
        <taxon>Bacillati</taxon>
        <taxon>Bacillota</taxon>
        <taxon>Bacilli</taxon>
        <taxon>Bacillales</taxon>
        <taxon>Paenibacillaceae</taxon>
        <taxon>Cohnella</taxon>
    </lineage>
</organism>
<protein>
    <recommendedName>
        <fullName evidence="3">Group-specific protein</fullName>
    </recommendedName>
</protein>
<name>A0ABR5A8F5_9BACL</name>
<evidence type="ECO:0008006" key="3">
    <source>
        <dbReference type="Google" id="ProtNLM"/>
    </source>
</evidence>
<accession>A0ABR5A8F5</accession>
<reference evidence="1 2" key="1">
    <citation type="submission" date="2014-12" db="EMBL/GenBank/DDBJ databases">
        <title>Draft genome sequence of Cohnella kolymensis strain B-2846.</title>
        <authorList>
            <person name="Karlyshev A.V."/>
            <person name="Kudryashova E.B."/>
        </authorList>
    </citation>
    <scope>NUCLEOTIDE SEQUENCE [LARGE SCALE GENOMIC DNA]</scope>
    <source>
        <strain evidence="1 2">VKM B-2846</strain>
    </source>
</reference>
<sequence>MFDPTVFENLKVAFENQLYDLDNLSGRIKIINRTDQLVMSNMSREFTLQFELADQSKVTGEIHLQASLEDLAVEILEIPGETPGCTLTLRFYLQVEDAQEQCPQVEEVLQAIWKQEHRPTQIISFVYGEEPAVYTDIVEMKFHRKVNEDQMGDIPDLIQHVLKTITELGSI</sequence>
<keyword evidence="2" id="KW-1185">Reference proteome</keyword>
<evidence type="ECO:0000313" key="1">
    <source>
        <dbReference type="EMBL" id="KIL37277.1"/>
    </source>
</evidence>
<dbReference type="RefSeq" id="WP_041058431.1">
    <property type="nucleotide sequence ID" value="NZ_JXAL01000001.1"/>
</dbReference>
<gene>
    <name evidence="1" type="ORF">SD71_00770</name>
</gene>
<dbReference type="EMBL" id="JXAL01000001">
    <property type="protein sequence ID" value="KIL37277.1"/>
    <property type="molecule type" value="Genomic_DNA"/>
</dbReference>